<organism evidence="2 3">
    <name type="scientific">Paractinoplanes pyxinae</name>
    <dbReference type="NCBI Taxonomy" id="2997416"/>
    <lineage>
        <taxon>Bacteria</taxon>
        <taxon>Bacillati</taxon>
        <taxon>Actinomycetota</taxon>
        <taxon>Actinomycetes</taxon>
        <taxon>Micromonosporales</taxon>
        <taxon>Micromonosporaceae</taxon>
        <taxon>Paractinoplanes</taxon>
    </lineage>
</organism>
<evidence type="ECO:0000313" key="2">
    <source>
        <dbReference type="EMBL" id="MCY1139990.1"/>
    </source>
</evidence>
<keyword evidence="1" id="KW-0472">Membrane</keyword>
<evidence type="ECO:0000313" key="3">
    <source>
        <dbReference type="Proteomes" id="UP001151002"/>
    </source>
</evidence>
<feature type="transmembrane region" description="Helical" evidence="1">
    <location>
        <begin position="193"/>
        <end position="216"/>
    </location>
</feature>
<proteinExistence type="predicted"/>
<accession>A0ABT4B297</accession>
<comment type="caution">
    <text evidence="2">The sequence shown here is derived from an EMBL/GenBank/DDBJ whole genome shotgun (WGS) entry which is preliminary data.</text>
</comment>
<protein>
    <submittedName>
        <fullName evidence="2">Uncharacterized protein</fullName>
    </submittedName>
</protein>
<feature type="transmembrane region" description="Helical" evidence="1">
    <location>
        <begin position="62"/>
        <end position="87"/>
    </location>
</feature>
<keyword evidence="1" id="KW-0812">Transmembrane</keyword>
<sequence>MRTHFPYVLAALFVVVVQGLSLAEFLPVPVALLAGAAWAALIAFAARTVSRRPVVSARVENTLIGAGATTMALFGFGGAIGILLWNLALDSPSITGETMVRLFLPSIPIAIAANVPTELIIIPVLLILGWRPGRRRFFIVLAAALYFVLRIWTYLTFAPDRLDFDTAERSTTPLTAAERAQFEAGLHLDDPRWIVNLLIFFAFLLAAFTRPTTAALPAARQSEMS</sequence>
<dbReference type="RefSeq" id="WP_267564138.1">
    <property type="nucleotide sequence ID" value="NZ_JAPNTZ010000006.1"/>
</dbReference>
<gene>
    <name evidence="2" type="ORF">OWR29_18455</name>
</gene>
<name>A0ABT4B297_9ACTN</name>
<evidence type="ECO:0000256" key="1">
    <source>
        <dbReference type="SAM" id="Phobius"/>
    </source>
</evidence>
<keyword evidence="1" id="KW-1133">Transmembrane helix</keyword>
<dbReference type="Proteomes" id="UP001151002">
    <property type="component" value="Unassembled WGS sequence"/>
</dbReference>
<feature type="transmembrane region" description="Helical" evidence="1">
    <location>
        <begin position="107"/>
        <end position="130"/>
    </location>
</feature>
<reference evidence="2" key="1">
    <citation type="submission" date="2022-11" db="EMBL/GenBank/DDBJ databases">
        <authorList>
            <person name="Somphong A."/>
            <person name="Phongsopitanun W."/>
        </authorList>
    </citation>
    <scope>NUCLEOTIDE SEQUENCE</scope>
    <source>
        <strain evidence="2">Pm04-4</strain>
    </source>
</reference>
<feature type="transmembrane region" description="Helical" evidence="1">
    <location>
        <begin position="137"/>
        <end position="155"/>
    </location>
</feature>
<keyword evidence="3" id="KW-1185">Reference proteome</keyword>
<feature type="transmembrane region" description="Helical" evidence="1">
    <location>
        <begin position="33"/>
        <end position="50"/>
    </location>
</feature>
<dbReference type="EMBL" id="JAPNTZ010000006">
    <property type="protein sequence ID" value="MCY1139990.1"/>
    <property type="molecule type" value="Genomic_DNA"/>
</dbReference>